<dbReference type="WBParaSite" id="MhA1_Contig1821.frz3.gene3">
    <property type="protein sequence ID" value="MhA1_Contig1821.frz3.gene3"/>
    <property type="gene ID" value="MhA1_Contig1821.frz3.gene3"/>
</dbReference>
<evidence type="ECO:0000313" key="1">
    <source>
        <dbReference type="Proteomes" id="UP000095281"/>
    </source>
</evidence>
<evidence type="ECO:0000313" key="2">
    <source>
        <dbReference type="WBParaSite" id="MhA1_Contig1821.frz3.gene3"/>
    </source>
</evidence>
<dbReference type="AlphaFoldDB" id="A0A1I8BAL7"/>
<accession>A0A1I8BAL7</accession>
<reference evidence="2" key="1">
    <citation type="submission" date="2016-11" db="UniProtKB">
        <authorList>
            <consortium name="WormBaseParasite"/>
        </authorList>
    </citation>
    <scope>IDENTIFICATION</scope>
</reference>
<dbReference type="Proteomes" id="UP000095281">
    <property type="component" value="Unplaced"/>
</dbReference>
<organism evidence="1 2">
    <name type="scientific">Meloidogyne hapla</name>
    <name type="common">Root-knot nematode worm</name>
    <dbReference type="NCBI Taxonomy" id="6305"/>
    <lineage>
        <taxon>Eukaryota</taxon>
        <taxon>Metazoa</taxon>
        <taxon>Ecdysozoa</taxon>
        <taxon>Nematoda</taxon>
        <taxon>Chromadorea</taxon>
        <taxon>Rhabditida</taxon>
        <taxon>Tylenchina</taxon>
        <taxon>Tylenchomorpha</taxon>
        <taxon>Tylenchoidea</taxon>
        <taxon>Meloidogynidae</taxon>
        <taxon>Meloidogyninae</taxon>
        <taxon>Meloidogyne</taxon>
    </lineage>
</organism>
<protein>
    <submittedName>
        <fullName evidence="2">Uncharacterized protein</fullName>
    </submittedName>
</protein>
<name>A0A1I8BAL7_MELHA</name>
<keyword evidence="1" id="KW-1185">Reference proteome</keyword>
<sequence>MNVAIINDSSDENNVSNHFIFIDRKWMSHLRLILGTGFDKLIEDKTLLKDVDNDIGLIIQNKNLKEMLKDRLNKLILHINKQEEKMGHKEKSFLKILNETEVFDINLEHKKPLAILKNTGISTNLENIFEKEKQKTSRFKKMKQKINSFINKEQRNKIKNKKAKAKLEGKAFELAEKDVKDLEGKLIKTPYGWNVQGIPFDLFFTTDGVNDKIRNKFLESEATSVNYSFAILDKKHHDKKLFKEDYFFYKDNLEDISDYINKENIDKLVEESVFLPEEIRKRYSSISSLLSCGMRIDYSSSYGALTRTGGVYRTFLDGRIIYSNYASYTFVRIFETKSKIQIESRTPMSIVEIIEEIKNERKKRDDEFNEKLKSIPENEIKIVIISFLSNEFN</sequence>
<proteinExistence type="predicted"/>